<dbReference type="AlphaFoldDB" id="A0A3N4Q8T6"/>
<dbReference type="OrthoDB" id="67297at2"/>
<evidence type="ECO:0000313" key="4">
    <source>
        <dbReference type="EMBL" id="RPE13971.1"/>
    </source>
</evidence>
<organism evidence="4 5">
    <name type="scientific">Chitinophaga lutea</name>
    <dbReference type="NCBI Taxonomy" id="2488634"/>
    <lineage>
        <taxon>Bacteria</taxon>
        <taxon>Pseudomonadati</taxon>
        <taxon>Bacteroidota</taxon>
        <taxon>Chitinophagia</taxon>
        <taxon>Chitinophagales</taxon>
        <taxon>Chitinophagaceae</taxon>
        <taxon>Chitinophaga</taxon>
    </lineage>
</organism>
<evidence type="ECO:0000256" key="1">
    <source>
        <dbReference type="ARBA" id="ARBA00000022"/>
    </source>
</evidence>
<reference evidence="4 5" key="1">
    <citation type="submission" date="2018-11" db="EMBL/GenBank/DDBJ databases">
        <title>Chitinophaga lutea sp.nov., isolate from arsenic contaminated soil.</title>
        <authorList>
            <person name="Zong Y."/>
        </authorList>
    </citation>
    <scope>NUCLEOTIDE SEQUENCE [LARGE SCALE GENOMIC DNA]</scope>
    <source>
        <strain evidence="4 5">ZY74</strain>
    </source>
</reference>
<dbReference type="Proteomes" id="UP000278351">
    <property type="component" value="Unassembled WGS sequence"/>
</dbReference>
<evidence type="ECO:0000259" key="3">
    <source>
        <dbReference type="Pfam" id="PF08719"/>
    </source>
</evidence>
<name>A0A3N4Q8T6_9BACT</name>
<dbReference type="NCBIfam" id="TIGR02464">
    <property type="entry name" value="ribofla_fusion"/>
    <property type="match status" value="1"/>
</dbReference>
<dbReference type="SUPFAM" id="SSF143990">
    <property type="entry name" value="YbiA-like"/>
    <property type="match status" value="1"/>
</dbReference>
<dbReference type="Pfam" id="PF08719">
    <property type="entry name" value="NADAR"/>
    <property type="match status" value="1"/>
</dbReference>
<accession>A0A3N4Q8T6</accession>
<comment type="catalytic activity">
    <reaction evidence="1">
        <text>5-amino-6-(5-phospho-D-ribosylamino)uracil + H2O = 5,6-diaminouracil + D-ribose 5-phosphate</text>
        <dbReference type="Rhea" id="RHEA:55020"/>
        <dbReference type="ChEBI" id="CHEBI:15377"/>
        <dbReference type="ChEBI" id="CHEBI:46252"/>
        <dbReference type="ChEBI" id="CHEBI:58453"/>
        <dbReference type="ChEBI" id="CHEBI:78346"/>
    </reaction>
</comment>
<dbReference type="EMBL" id="RPDH01000001">
    <property type="protein sequence ID" value="RPE13971.1"/>
    <property type="molecule type" value="Genomic_DNA"/>
</dbReference>
<dbReference type="InterPro" id="IPR037238">
    <property type="entry name" value="YbiA-like_sf"/>
</dbReference>
<gene>
    <name evidence="4" type="ORF">EGT74_10790</name>
</gene>
<evidence type="ECO:0000256" key="2">
    <source>
        <dbReference type="ARBA" id="ARBA00000751"/>
    </source>
</evidence>
<comment type="caution">
    <text evidence="4">The sequence shown here is derived from an EMBL/GenBank/DDBJ whole genome shotgun (WGS) entry which is preliminary data.</text>
</comment>
<proteinExistence type="predicted"/>
<evidence type="ECO:0000313" key="5">
    <source>
        <dbReference type="Proteomes" id="UP000278351"/>
    </source>
</evidence>
<protein>
    <submittedName>
        <fullName evidence="4">NADAR family protein</fullName>
    </submittedName>
</protein>
<comment type="catalytic activity">
    <reaction evidence="2">
        <text>2,5-diamino-6-hydroxy-4-(5-phosphoribosylamino)-pyrimidine + H2O = 2,5,6-triamino-4-hydroxypyrimidine + D-ribose 5-phosphate</text>
        <dbReference type="Rhea" id="RHEA:23436"/>
        <dbReference type="ChEBI" id="CHEBI:15377"/>
        <dbReference type="ChEBI" id="CHEBI:58614"/>
        <dbReference type="ChEBI" id="CHEBI:78346"/>
        <dbReference type="ChEBI" id="CHEBI:137796"/>
    </reaction>
</comment>
<dbReference type="Gene3D" id="1.10.357.40">
    <property type="entry name" value="YbiA-like"/>
    <property type="match status" value="1"/>
</dbReference>
<feature type="domain" description="NADAR" evidence="3">
    <location>
        <begin position="22"/>
        <end position="181"/>
    </location>
</feature>
<dbReference type="CDD" id="cd15457">
    <property type="entry name" value="NADAR"/>
    <property type="match status" value="1"/>
</dbReference>
<sequence>MNYSNTWLIEKYNTGERLKFLFFWGHQPSKDATVTKSCFSQWWLSPFTVDGILYPSAEHWMMAEKARLFGDDEALQRVLVAKTPAEAKKIGRLVKNFEPALWDENKYQSVVEGNLHKFSQHADLLAFLLNTGDRVLVEASPVDKIWGIGMAGDHKDVENPTRWKGENLLGYALMETRDKLQ</sequence>
<keyword evidence="5" id="KW-1185">Reference proteome</keyword>
<dbReference type="RefSeq" id="WP_123846484.1">
    <property type="nucleotide sequence ID" value="NZ_RPDH01000001.1"/>
</dbReference>
<dbReference type="InterPro" id="IPR012816">
    <property type="entry name" value="NADAR"/>
</dbReference>